<dbReference type="AlphaFoldDB" id="J9FIL0"/>
<comment type="caution">
    <text evidence="1">The sequence shown here is derived from an EMBL/GenBank/DDBJ whole genome shotgun (WGS) entry which is preliminary data.</text>
</comment>
<reference evidence="1" key="1">
    <citation type="journal article" date="2012" name="PLoS ONE">
        <title>Gene sets for utilization of primary and secondary nutrition supplies in the distal gut of endangered iberian lynx.</title>
        <authorList>
            <person name="Alcaide M."/>
            <person name="Messina E."/>
            <person name="Richter M."/>
            <person name="Bargiela R."/>
            <person name="Peplies J."/>
            <person name="Huws S.A."/>
            <person name="Newbold C.J."/>
            <person name="Golyshin P.N."/>
            <person name="Simon M.A."/>
            <person name="Lopez G."/>
            <person name="Yakimov M.M."/>
            <person name="Ferrer M."/>
        </authorList>
    </citation>
    <scope>NUCLEOTIDE SEQUENCE</scope>
</reference>
<protein>
    <submittedName>
        <fullName evidence="1">Uncharacterized protein</fullName>
    </submittedName>
</protein>
<accession>J9FIL0</accession>
<evidence type="ECO:0000313" key="1">
    <source>
        <dbReference type="EMBL" id="EJW94273.1"/>
    </source>
</evidence>
<gene>
    <name evidence="1" type="ORF">EVA_17621</name>
</gene>
<name>J9FIL0_9ZZZZ</name>
<organism evidence="1">
    <name type="scientific">gut metagenome</name>
    <dbReference type="NCBI Taxonomy" id="749906"/>
    <lineage>
        <taxon>unclassified sequences</taxon>
        <taxon>metagenomes</taxon>
        <taxon>organismal metagenomes</taxon>
    </lineage>
</organism>
<proteinExistence type="predicted"/>
<sequence length="54" mass="5765">MVCSLLGVPLPKEGVAALQLADGLDVVIIGIDEVDVAPRQMEGISPTEYRERAE</sequence>
<dbReference type="EMBL" id="AMCI01006463">
    <property type="protein sequence ID" value="EJW94273.1"/>
    <property type="molecule type" value="Genomic_DNA"/>
</dbReference>